<dbReference type="PANTHER" id="PTHR30352">
    <property type="entry name" value="PYRUVATE FORMATE-LYASE-ACTIVATING ENZYME"/>
    <property type="match status" value="1"/>
</dbReference>
<evidence type="ECO:0000313" key="11">
    <source>
        <dbReference type="Proteomes" id="UP000651482"/>
    </source>
</evidence>
<evidence type="ECO:0000256" key="7">
    <source>
        <dbReference type="ARBA" id="ARBA00023004"/>
    </source>
</evidence>
<dbReference type="InterPro" id="IPR007197">
    <property type="entry name" value="rSAM"/>
</dbReference>
<evidence type="ECO:0000313" key="10">
    <source>
        <dbReference type="EMBL" id="MBC8533156.1"/>
    </source>
</evidence>
<keyword evidence="6" id="KW-0560">Oxidoreductase</keyword>
<evidence type="ECO:0000256" key="8">
    <source>
        <dbReference type="ARBA" id="ARBA00023014"/>
    </source>
</evidence>
<dbReference type="SFLD" id="SFLDS00029">
    <property type="entry name" value="Radical_SAM"/>
    <property type="match status" value="1"/>
</dbReference>
<accession>A0A926D8F9</accession>
<dbReference type="PANTHER" id="PTHR30352:SF4">
    <property type="entry name" value="PYRUVATE FORMATE-LYASE 2-ACTIVATING ENZYME"/>
    <property type="match status" value="1"/>
</dbReference>
<dbReference type="GO" id="GO:0046872">
    <property type="term" value="F:metal ion binding"/>
    <property type="evidence" value="ECO:0007669"/>
    <property type="project" value="UniProtKB-KW"/>
</dbReference>
<dbReference type="PROSITE" id="PS01087">
    <property type="entry name" value="RADICAL_ACTIVATING"/>
    <property type="match status" value="1"/>
</dbReference>
<reference evidence="10" key="1">
    <citation type="submission" date="2020-08" db="EMBL/GenBank/DDBJ databases">
        <title>Genome public.</title>
        <authorList>
            <person name="Liu C."/>
            <person name="Sun Q."/>
        </authorList>
    </citation>
    <scope>NUCLEOTIDE SEQUENCE</scope>
    <source>
        <strain evidence="10">NSJ-40</strain>
    </source>
</reference>
<evidence type="ECO:0000256" key="2">
    <source>
        <dbReference type="ARBA" id="ARBA00009777"/>
    </source>
</evidence>
<organism evidence="10 11">
    <name type="scientific">Yeguia hominis</name>
    <dbReference type="NCBI Taxonomy" id="2763662"/>
    <lineage>
        <taxon>Bacteria</taxon>
        <taxon>Bacillati</taxon>
        <taxon>Bacillota</taxon>
        <taxon>Clostridia</taxon>
        <taxon>Eubacteriales</taxon>
        <taxon>Yeguiaceae</taxon>
        <taxon>Yeguia</taxon>
    </lineage>
</organism>
<comment type="cofactor">
    <cofactor evidence="1">
        <name>[4Fe-4S] cluster</name>
        <dbReference type="ChEBI" id="CHEBI:49883"/>
    </cofactor>
</comment>
<dbReference type="CDD" id="cd01335">
    <property type="entry name" value="Radical_SAM"/>
    <property type="match status" value="1"/>
</dbReference>
<dbReference type="NCBIfam" id="TIGR02494">
    <property type="entry name" value="PFLE_PFLC"/>
    <property type="match status" value="1"/>
</dbReference>
<gene>
    <name evidence="10" type="ORF">IAG03_03885</name>
</gene>
<evidence type="ECO:0000259" key="9">
    <source>
        <dbReference type="PROSITE" id="PS51918"/>
    </source>
</evidence>
<dbReference type="GO" id="GO:0051539">
    <property type="term" value="F:4 iron, 4 sulfur cluster binding"/>
    <property type="evidence" value="ECO:0007669"/>
    <property type="project" value="UniProtKB-KW"/>
</dbReference>
<dbReference type="Proteomes" id="UP000651482">
    <property type="component" value="Unassembled WGS sequence"/>
</dbReference>
<dbReference type="InterPro" id="IPR058240">
    <property type="entry name" value="rSAM_sf"/>
</dbReference>
<dbReference type="InterPro" id="IPR040074">
    <property type="entry name" value="BssD/PflA/YjjW"/>
</dbReference>
<keyword evidence="7" id="KW-0408">Iron</keyword>
<dbReference type="InterPro" id="IPR012839">
    <property type="entry name" value="Organic_radical_activase"/>
</dbReference>
<dbReference type="AlphaFoldDB" id="A0A926D8F9"/>
<evidence type="ECO:0000256" key="4">
    <source>
        <dbReference type="ARBA" id="ARBA00022691"/>
    </source>
</evidence>
<dbReference type="SFLD" id="SFLDG01118">
    <property type="entry name" value="activating_enzymes__group_2"/>
    <property type="match status" value="1"/>
</dbReference>
<protein>
    <submittedName>
        <fullName evidence="10">Glycyl-radical enzyme activating protein</fullName>
    </submittedName>
</protein>
<keyword evidence="4" id="KW-0949">S-adenosyl-L-methionine</keyword>
<name>A0A926D8F9_9FIRM</name>
<sequence>MAKGIVFDIKEFTVHDGPGIRTTVFLKGCPLRCLWCHNPEGMDVKPQLMIPQNGCLHCGKCMRPCSHPECAPFSRCTKICPKGLVKIAGNEMDSETLVAQLREQAMFFEDGGVTISGGEPTMQPTFLFALLDGLAGIHTVVETCGYTTPEIFQTVVEKAGTVYLDIKHMDSAVHKKLTGVPNERIQANLSYLIGQEKPFLVRMPLIPGLNDDAENLSALARRLSGAKALQRVEFLPYNPFTGAKYAMAEMPFQLAEIDGHSYKPSIPNEAFAAAGVPFAVL</sequence>
<keyword evidence="11" id="KW-1185">Reference proteome</keyword>
<comment type="similarity">
    <text evidence="2">Belongs to the organic radical-activating enzymes family.</text>
</comment>
<dbReference type="PROSITE" id="PS51918">
    <property type="entry name" value="RADICAL_SAM"/>
    <property type="match status" value="1"/>
</dbReference>
<dbReference type="InterPro" id="IPR001989">
    <property type="entry name" value="Radical_activat_CS"/>
</dbReference>
<feature type="domain" description="Radical SAM core" evidence="9">
    <location>
        <begin position="15"/>
        <end position="277"/>
    </location>
</feature>
<proteinExistence type="inferred from homology"/>
<keyword evidence="3" id="KW-0004">4Fe-4S</keyword>
<comment type="caution">
    <text evidence="10">The sequence shown here is derived from an EMBL/GenBank/DDBJ whole genome shotgun (WGS) entry which is preliminary data.</text>
</comment>
<keyword evidence="8" id="KW-0411">Iron-sulfur</keyword>
<dbReference type="RefSeq" id="WP_249318505.1">
    <property type="nucleotide sequence ID" value="NZ_JACRSN010000004.1"/>
</dbReference>
<dbReference type="SUPFAM" id="SSF102114">
    <property type="entry name" value="Radical SAM enzymes"/>
    <property type="match status" value="1"/>
</dbReference>
<dbReference type="EMBL" id="JACRSN010000004">
    <property type="protein sequence ID" value="MBC8533156.1"/>
    <property type="molecule type" value="Genomic_DNA"/>
</dbReference>
<evidence type="ECO:0000256" key="3">
    <source>
        <dbReference type="ARBA" id="ARBA00022485"/>
    </source>
</evidence>
<dbReference type="Pfam" id="PF04055">
    <property type="entry name" value="Radical_SAM"/>
    <property type="match status" value="1"/>
</dbReference>
<evidence type="ECO:0000256" key="1">
    <source>
        <dbReference type="ARBA" id="ARBA00001966"/>
    </source>
</evidence>
<dbReference type="GO" id="GO:0016491">
    <property type="term" value="F:oxidoreductase activity"/>
    <property type="evidence" value="ECO:0007669"/>
    <property type="project" value="UniProtKB-KW"/>
</dbReference>
<dbReference type="Gene3D" id="3.20.20.70">
    <property type="entry name" value="Aldolase class I"/>
    <property type="match status" value="1"/>
</dbReference>
<dbReference type="InterPro" id="IPR013785">
    <property type="entry name" value="Aldolase_TIM"/>
</dbReference>
<evidence type="ECO:0000256" key="6">
    <source>
        <dbReference type="ARBA" id="ARBA00023002"/>
    </source>
</evidence>
<dbReference type="SFLD" id="SFLDG01066">
    <property type="entry name" value="organic_radical-activating_enz"/>
    <property type="match status" value="1"/>
</dbReference>
<dbReference type="InterPro" id="IPR034457">
    <property type="entry name" value="Organic_radical-activating"/>
</dbReference>
<dbReference type="PIRSF" id="PIRSF000371">
    <property type="entry name" value="PFL_act_enz"/>
    <property type="match status" value="1"/>
</dbReference>
<keyword evidence="5" id="KW-0479">Metal-binding</keyword>
<evidence type="ECO:0000256" key="5">
    <source>
        <dbReference type="ARBA" id="ARBA00022723"/>
    </source>
</evidence>